<dbReference type="GO" id="GO:0005759">
    <property type="term" value="C:mitochondrial matrix"/>
    <property type="evidence" value="ECO:0007669"/>
    <property type="project" value="TreeGrafter"/>
</dbReference>
<evidence type="ECO:0000256" key="1">
    <source>
        <dbReference type="ARBA" id="ARBA00005578"/>
    </source>
</evidence>
<dbReference type="AlphaFoldDB" id="A0A9Q3FRW5"/>
<organism evidence="3 4">
    <name type="scientific">Austropuccinia psidii MF-1</name>
    <dbReference type="NCBI Taxonomy" id="1389203"/>
    <lineage>
        <taxon>Eukaryota</taxon>
        <taxon>Fungi</taxon>
        <taxon>Dikarya</taxon>
        <taxon>Basidiomycota</taxon>
        <taxon>Pucciniomycotina</taxon>
        <taxon>Pucciniomycetes</taxon>
        <taxon>Pucciniales</taxon>
        <taxon>Sphaerophragmiaceae</taxon>
        <taxon>Austropuccinia</taxon>
    </lineage>
</organism>
<accession>A0A9Q3FRW5</accession>
<gene>
    <name evidence="3" type="ORF">O181_085280</name>
</gene>
<name>A0A9Q3FRW5_9BASI</name>
<dbReference type="SUPFAM" id="SSF82657">
    <property type="entry name" value="BolA-like"/>
    <property type="match status" value="1"/>
</dbReference>
<sequence length="92" mass="10551">MPVSMESLQQKLKECFPDAMETKVFDISGGCGQSFEVLIVSEKFSGKTTLARHRIVNEYLKEEIAQLHAFTQKTLTPEQYNLMKQNEDHVDN</sequence>
<dbReference type="PANTHER" id="PTHR46188">
    <property type="entry name" value="BOLA-LIKE PROTEIN 3"/>
    <property type="match status" value="1"/>
</dbReference>
<reference evidence="3" key="1">
    <citation type="submission" date="2021-03" db="EMBL/GenBank/DDBJ databases">
        <title>Draft genome sequence of rust myrtle Austropuccinia psidii MF-1, a brazilian biotype.</title>
        <authorList>
            <person name="Quecine M.C."/>
            <person name="Pachon D.M.R."/>
            <person name="Bonatelli M.L."/>
            <person name="Correr F.H."/>
            <person name="Franceschini L.M."/>
            <person name="Leite T.F."/>
            <person name="Margarido G.R.A."/>
            <person name="Almeida C.A."/>
            <person name="Ferrarezi J.A."/>
            <person name="Labate C.A."/>
        </authorList>
    </citation>
    <scope>NUCLEOTIDE SEQUENCE</scope>
    <source>
        <strain evidence="3">MF-1</strain>
    </source>
</reference>
<proteinExistence type="inferred from homology"/>
<dbReference type="EMBL" id="AVOT02050492">
    <property type="protein sequence ID" value="MBW0545565.1"/>
    <property type="molecule type" value="Genomic_DNA"/>
</dbReference>
<dbReference type="OrthoDB" id="4983at2759"/>
<dbReference type="Pfam" id="PF01722">
    <property type="entry name" value="BolA"/>
    <property type="match status" value="1"/>
</dbReference>
<evidence type="ECO:0000256" key="2">
    <source>
        <dbReference type="RuleBase" id="RU003860"/>
    </source>
</evidence>
<dbReference type="InterPro" id="IPR002634">
    <property type="entry name" value="BolA"/>
</dbReference>
<keyword evidence="4" id="KW-1185">Reference proteome</keyword>
<evidence type="ECO:0008006" key="5">
    <source>
        <dbReference type="Google" id="ProtNLM"/>
    </source>
</evidence>
<dbReference type="Proteomes" id="UP000765509">
    <property type="component" value="Unassembled WGS sequence"/>
</dbReference>
<dbReference type="InterPro" id="IPR036065">
    <property type="entry name" value="BolA-like_sf"/>
</dbReference>
<comment type="caution">
    <text evidence="3">The sequence shown here is derived from an EMBL/GenBank/DDBJ whole genome shotgun (WGS) entry which is preliminary data.</text>
</comment>
<evidence type="ECO:0000313" key="3">
    <source>
        <dbReference type="EMBL" id="MBW0545565.1"/>
    </source>
</evidence>
<evidence type="ECO:0000313" key="4">
    <source>
        <dbReference type="Proteomes" id="UP000765509"/>
    </source>
</evidence>
<protein>
    <recommendedName>
        <fullName evidence="5">Bola-like protein</fullName>
    </recommendedName>
</protein>
<dbReference type="PIRSF" id="PIRSF003113">
    <property type="entry name" value="BolA"/>
    <property type="match status" value="1"/>
</dbReference>
<dbReference type="InterPro" id="IPR052275">
    <property type="entry name" value="Mt_Fe-S_assembly_factor"/>
</dbReference>
<dbReference type="PANTHER" id="PTHR46188:SF1">
    <property type="entry name" value="BOLA-LIKE PROTEIN 3"/>
    <property type="match status" value="1"/>
</dbReference>
<comment type="similarity">
    <text evidence="1 2">Belongs to the BolA/IbaG family.</text>
</comment>
<dbReference type="Gene3D" id="3.30.300.90">
    <property type="entry name" value="BolA-like"/>
    <property type="match status" value="1"/>
</dbReference>